<evidence type="ECO:0000259" key="15">
    <source>
        <dbReference type="PROSITE" id="PS50011"/>
    </source>
</evidence>
<feature type="chain" id="PRO_5035947276" evidence="14">
    <location>
        <begin position="38"/>
        <end position="839"/>
    </location>
</feature>
<keyword evidence="2" id="KW-0723">Serine/threonine-protein kinase</keyword>
<dbReference type="GO" id="GO:0004674">
    <property type="term" value="F:protein serine/threonine kinase activity"/>
    <property type="evidence" value="ECO:0007669"/>
    <property type="project" value="UniProtKB-KW"/>
</dbReference>
<protein>
    <submittedName>
        <fullName evidence="17">Uncharacterized protein</fullName>
    </submittedName>
</protein>
<keyword evidence="13" id="KW-0812">Transmembrane</keyword>
<keyword evidence="5 14" id="KW-0732">Signal</keyword>
<dbReference type="PROSITE" id="PS00108">
    <property type="entry name" value="PROTEIN_KINASE_ST"/>
    <property type="match status" value="1"/>
</dbReference>
<keyword evidence="13" id="KW-1133">Transmembrane helix</keyword>
<evidence type="ECO:0000256" key="9">
    <source>
        <dbReference type="ARBA" id="ARBA00023157"/>
    </source>
</evidence>
<evidence type="ECO:0000256" key="14">
    <source>
        <dbReference type="SAM" id="SignalP"/>
    </source>
</evidence>
<dbReference type="GO" id="GO:0005524">
    <property type="term" value="F:ATP binding"/>
    <property type="evidence" value="ECO:0007669"/>
    <property type="project" value="UniProtKB-UniRule"/>
</dbReference>
<feature type="signal peptide" evidence="14">
    <location>
        <begin position="1"/>
        <end position="37"/>
    </location>
</feature>
<dbReference type="Pfam" id="PF07645">
    <property type="entry name" value="EGF_CA"/>
    <property type="match status" value="1"/>
</dbReference>
<evidence type="ECO:0000256" key="4">
    <source>
        <dbReference type="ARBA" id="ARBA00022679"/>
    </source>
</evidence>
<dbReference type="InterPro" id="IPR001245">
    <property type="entry name" value="Ser-Thr/Tyr_kinase_cat_dom"/>
</dbReference>
<evidence type="ECO:0000256" key="6">
    <source>
        <dbReference type="ARBA" id="ARBA00022741"/>
    </source>
</evidence>
<dbReference type="InterPro" id="IPR000742">
    <property type="entry name" value="EGF"/>
</dbReference>
<evidence type="ECO:0000256" key="7">
    <source>
        <dbReference type="ARBA" id="ARBA00022777"/>
    </source>
</evidence>
<dbReference type="InterPro" id="IPR049883">
    <property type="entry name" value="NOTCH1_EGF-like"/>
</dbReference>
<dbReference type="EMBL" id="CM035434">
    <property type="protein sequence ID" value="KAH7291726.1"/>
    <property type="molecule type" value="Genomic_DNA"/>
</dbReference>
<keyword evidence="10" id="KW-0325">Glycoprotein</keyword>
<dbReference type="GO" id="GO:0005886">
    <property type="term" value="C:plasma membrane"/>
    <property type="evidence" value="ECO:0007669"/>
    <property type="project" value="TreeGrafter"/>
</dbReference>
<name>A0A8T2R5W7_CERRI</name>
<evidence type="ECO:0000313" key="17">
    <source>
        <dbReference type="EMBL" id="KAH7291726.1"/>
    </source>
</evidence>
<keyword evidence="18" id="KW-1185">Reference proteome</keyword>
<feature type="binding site" evidence="12">
    <location>
        <position position="470"/>
    </location>
    <ligand>
        <name>ATP</name>
        <dbReference type="ChEBI" id="CHEBI:30616"/>
    </ligand>
</feature>
<dbReference type="Pfam" id="PF07714">
    <property type="entry name" value="PK_Tyr_Ser-Thr"/>
    <property type="match status" value="1"/>
</dbReference>
<dbReference type="Gene3D" id="3.30.200.20">
    <property type="entry name" value="Phosphorylase Kinase, domain 1"/>
    <property type="match status" value="1"/>
</dbReference>
<evidence type="ECO:0000256" key="8">
    <source>
        <dbReference type="ARBA" id="ARBA00022840"/>
    </source>
</evidence>
<dbReference type="CDD" id="cd00054">
    <property type="entry name" value="EGF_CA"/>
    <property type="match status" value="1"/>
</dbReference>
<dbReference type="InterPro" id="IPR001881">
    <property type="entry name" value="EGF-like_Ca-bd_dom"/>
</dbReference>
<evidence type="ECO:0000256" key="11">
    <source>
        <dbReference type="PROSITE-ProRule" id="PRU00076"/>
    </source>
</evidence>
<dbReference type="InterPro" id="IPR011009">
    <property type="entry name" value="Kinase-like_dom_sf"/>
</dbReference>
<dbReference type="Gene3D" id="2.10.25.10">
    <property type="entry name" value="Laminin"/>
    <property type="match status" value="2"/>
</dbReference>
<dbReference type="SMART" id="SM00179">
    <property type="entry name" value="EGF_CA"/>
    <property type="match status" value="2"/>
</dbReference>
<keyword evidence="3 11" id="KW-0245">EGF-like domain</keyword>
<dbReference type="PROSITE" id="PS00107">
    <property type="entry name" value="PROTEIN_KINASE_ATP"/>
    <property type="match status" value="1"/>
</dbReference>
<evidence type="ECO:0000256" key="3">
    <source>
        <dbReference type="ARBA" id="ARBA00022536"/>
    </source>
</evidence>
<dbReference type="GO" id="GO:0007166">
    <property type="term" value="P:cell surface receptor signaling pathway"/>
    <property type="evidence" value="ECO:0007669"/>
    <property type="project" value="InterPro"/>
</dbReference>
<gene>
    <name evidence="17" type="ORF">KP509_29G030900</name>
</gene>
<evidence type="ECO:0000256" key="2">
    <source>
        <dbReference type="ARBA" id="ARBA00022527"/>
    </source>
</evidence>
<comment type="subcellular location">
    <subcellularLocation>
        <location evidence="1">Membrane</location>
        <topology evidence="1">Single-pass type I membrane protein</topology>
    </subcellularLocation>
</comment>
<keyword evidence="8 12" id="KW-0067">ATP-binding</keyword>
<dbReference type="InterPro" id="IPR045274">
    <property type="entry name" value="WAK-like"/>
</dbReference>
<reference evidence="17" key="1">
    <citation type="submission" date="2021-08" db="EMBL/GenBank/DDBJ databases">
        <title>WGS assembly of Ceratopteris richardii.</title>
        <authorList>
            <person name="Marchant D.B."/>
            <person name="Chen G."/>
            <person name="Jenkins J."/>
            <person name="Shu S."/>
            <person name="Leebens-Mack J."/>
            <person name="Grimwood J."/>
            <person name="Schmutz J."/>
            <person name="Soltis P."/>
            <person name="Soltis D."/>
            <person name="Chen Z.-H."/>
        </authorList>
    </citation>
    <scope>NUCLEOTIDE SEQUENCE</scope>
    <source>
        <strain evidence="17">Whitten #5841</strain>
        <tissue evidence="17">Leaf</tissue>
    </source>
</reference>
<dbReference type="InterPro" id="IPR017441">
    <property type="entry name" value="Protein_kinase_ATP_BS"/>
</dbReference>
<keyword evidence="9 11" id="KW-1015">Disulfide bond</keyword>
<dbReference type="PANTHER" id="PTHR27005:SF283">
    <property type="entry name" value="OS02G0633066 PROTEIN"/>
    <property type="match status" value="1"/>
</dbReference>
<dbReference type="InterPro" id="IPR018097">
    <property type="entry name" value="EGF_Ca-bd_CS"/>
</dbReference>
<dbReference type="OMA" id="MRDNRLC"/>
<comment type="caution">
    <text evidence="17">The sequence shown here is derived from an EMBL/GenBank/DDBJ whole genome shotgun (WGS) entry which is preliminary data.</text>
</comment>
<evidence type="ECO:0000256" key="1">
    <source>
        <dbReference type="ARBA" id="ARBA00004479"/>
    </source>
</evidence>
<dbReference type="OrthoDB" id="4062651at2759"/>
<evidence type="ECO:0000259" key="16">
    <source>
        <dbReference type="PROSITE" id="PS50026"/>
    </source>
</evidence>
<keyword evidence="4" id="KW-0808">Transferase</keyword>
<evidence type="ECO:0000256" key="12">
    <source>
        <dbReference type="PROSITE-ProRule" id="PRU10141"/>
    </source>
</evidence>
<evidence type="ECO:0000256" key="13">
    <source>
        <dbReference type="SAM" id="Phobius"/>
    </source>
</evidence>
<dbReference type="Proteomes" id="UP000825935">
    <property type="component" value="Chromosome 29"/>
</dbReference>
<dbReference type="GO" id="GO:0030247">
    <property type="term" value="F:polysaccharide binding"/>
    <property type="evidence" value="ECO:0007669"/>
    <property type="project" value="InterPro"/>
</dbReference>
<evidence type="ECO:0000256" key="10">
    <source>
        <dbReference type="ARBA" id="ARBA00023180"/>
    </source>
</evidence>
<dbReference type="GO" id="GO:0005509">
    <property type="term" value="F:calcium ion binding"/>
    <property type="evidence" value="ECO:0007669"/>
    <property type="project" value="InterPro"/>
</dbReference>
<organism evidence="17 18">
    <name type="scientific">Ceratopteris richardii</name>
    <name type="common">Triangle waterfern</name>
    <dbReference type="NCBI Taxonomy" id="49495"/>
    <lineage>
        <taxon>Eukaryota</taxon>
        <taxon>Viridiplantae</taxon>
        <taxon>Streptophyta</taxon>
        <taxon>Embryophyta</taxon>
        <taxon>Tracheophyta</taxon>
        <taxon>Polypodiopsida</taxon>
        <taxon>Polypodiidae</taxon>
        <taxon>Polypodiales</taxon>
        <taxon>Pteridineae</taxon>
        <taxon>Pteridaceae</taxon>
        <taxon>Parkerioideae</taxon>
        <taxon>Ceratopteris</taxon>
    </lineage>
</organism>
<dbReference type="InterPro" id="IPR025287">
    <property type="entry name" value="WAK_GUB"/>
</dbReference>
<feature type="domain" description="EGF-like" evidence="16">
    <location>
        <begin position="267"/>
        <end position="311"/>
    </location>
</feature>
<accession>A0A8T2R5W7</accession>
<proteinExistence type="predicted"/>
<dbReference type="Gene3D" id="1.10.510.10">
    <property type="entry name" value="Transferase(Phosphotransferase) domain 1"/>
    <property type="match status" value="1"/>
</dbReference>
<keyword evidence="6 12" id="KW-0547">Nucleotide-binding</keyword>
<evidence type="ECO:0000313" key="18">
    <source>
        <dbReference type="Proteomes" id="UP000825935"/>
    </source>
</evidence>
<feature type="domain" description="Protein kinase" evidence="15">
    <location>
        <begin position="439"/>
        <end position="739"/>
    </location>
</feature>
<keyword evidence="7" id="KW-0418">Kinase</keyword>
<dbReference type="PROSITE" id="PS50011">
    <property type="entry name" value="PROTEIN_KINASE_DOM"/>
    <property type="match status" value="1"/>
</dbReference>
<dbReference type="SMART" id="SM00220">
    <property type="entry name" value="S_TKc"/>
    <property type="match status" value="1"/>
</dbReference>
<dbReference type="Pfam" id="PF13947">
    <property type="entry name" value="GUB_WAK_bind"/>
    <property type="match status" value="1"/>
</dbReference>
<dbReference type="InterPro" id="IPR000719">
    <property type="entry name" value="Prot_kinase_dom"/>
</dbReference>
<dbReference type="PROSITE" id="PS50026">
    <property type="entry name" value="EGF_3"/>
    <property type="match status" value="1"/>
</dbReference>
<dbReference type="PROSITE" id="PS01187">
    <property type="entry name" value="EGF_CA"/>
    <property type="match status" value="1"/>
</dbReference>
<dbReference type="InterPro" id="IPR008271">
    <property type="entry name" value="Ser/Thr_kinase_AS"/>
</dbReference>
<feature type="disulfide bond" evidence="11">
    <location>
        <begin position="282"/>
        <end position="299"/>
    </location>
</feature>
<dbReference type="PANTHER" id="PTHR27005">
    <property type="entry name" value="WALL-ASSOCIATED RECEPTOR KINASE-LIKE 21"/>
    <property type="match status" value="1"/>
</dbReference>
<comment type="caution">
    <text evidence="11">Lacks conserved residue(s) required for the propagation of feature annotation.</text>
</comment>
<keyword evidence="13" id="KW-0472">Membrane</keyword>
<feature type="transmembrane region" description="Helical" evidence="13">
    <location>
        <begin position="376"/>
        <end position="399"/>
    </location>
</feature>
<dbReference type="AlphaFoldDB" id="A0A8T2R5W7"/>
<sequence length="839" mass="93076">MAKLDTSRMQTPFLSVRSFPCWILIWLMLVTLDGILARRLQAAPSCDYTKQSCGNLSIPYPFGMIEGCGLSPYRIKCKRNASYGDGDLAFLQIRTNSTSELQVLSFSTKTLILNSTELKAMPADCKHASKVYGHSALEFSTEGRFGLSESNWFAVIGCAASGYCSVEQHATTNSPAKFNISCGTACYNEFVFEFCHMYACCVNAIPPKTYKIDLFGRGTNYRDWPDICGFSTVLDHSTFVLPPDASGAPAQGHYGISVAWSIEYSVSTDNCSTAMQRSDYACHPNAGCVENGEISGYNCNCTDGYEGDGFKAGTGCKDIDECIRRLDDCDKSPKGKCINTPGSYNCSCVFDDGSMHSADYGKLNTCPSPSTSGFRLWLVIIGGLAGALIVIISMIFIIISRRTINRRKKRQENFQRNGGDQLVSSLFSERELLQATDNFSKKNVIGQGGFAKVYFGKLSRDNDTISVAIKRAKAMDLEQQAAQMQTFVRELLLLRKAAHRNVVQLLGCCVETSVPLLVYEYVEKGTVRDYLKPQGKNPMAVMQGKTSSFQSLWAWRLHVAVGTAEALSYLHNLPEPIYHLDMKSDNILIDKQYNPKVGDFGLSWLLTSDATHLTNPVGAGTYGYIDPEYFASLRITDKYDVYSFGVILLELLSSWPAYSPPVVLANHFRTAVNMNEETVKHSVQQPSFIDGRLESDADTLECMCTVASLAGKCVALKASERPSMQEVFSQLKRVQNRLLAAGHKLKGRVANWRKIDSQDPSEEVPLVFSSSSTNLKSDSDQSSTLSSLSFFFEKNRKYKIDARKNYNIRRTLLKREGETSLEIVVSIIIKECDHVTPKF</sequence>
<dbReference type="SUPFAM" id="SSF57196">
    <property type="entry name" value="EGF/Laminin"/>
    <property type="match status" value="1"/>
</dbReference>
<evidence type="ECO:0000256" key="5">
    <source>
        <dbReference type="ARBA" id="ARBA00022729"/>
    </source>
</evidence>
<dbReference type="SUPFAM" id="SSF56112">
    <property type="entry name" value="Protein kinase-like (PK-like)"/>
    <property type="match status" value="1"/>
</dbReference>